<organism evidence="1">
    <name type="scientific">Arion vulgaris</name>
    <dbReference type="NCBI Taxonomy" id="1028688"/>
    <lineage>
        <taxon>Eukaryota</taxon>
        <taxon>Metazoa</taxon>
        <taxon>Spiralia</taxon>
        <taxon>Lophotrochozoa</taxon>
        <taxon>Mollusca</taxon>
        <taxon>Gastropoda</taxon>
        <taxon>Heterobranchia</taxon>
        <taxon>Euthyneura</taxon>
        <taxon>Panpulmonata</taxon>
        <taxon>Eupulmonata</taxon>
        <taxon>Stylommatophora</taxon>
        <taxon>Helicina</taxon>
        <taxon>Arionoidea</taxon>
        <taxon>Arionidae</taxon>
        <taxon>Arion</taxon>
    </lineage>
</organism>
<protein>
    <submittedName>
        <fullName evidence="1">Uncharacterized protein</fullName>
    </submittedName>
</protein>
<feature type="non-terminal residue" evidence="1">
    <location>
        <position position="1"/>
    </location>
</feature>
<dbReference type="AlphaFoldDB" id="A0A0B7BNU7"/>
<name>A0A0B7BNU7_9EUPU</name>
<accession>A0A0B7BNU7</accession>
<dbReference type="EMBL" id="HACG01047707">
    <property type="protein sequence ID" value="CEK94572.1"/>
    <property type="molecule type" value="Transcribed_RNA"/>
</dbReference>
<evidence type="ECO:0000313" key="1">
    <source>
        <dbReference type="EMBL" id="CEK94572.1"/>
    </source>
</evidence>
<reference evidence="1" key="1">
    <citation type="submission" date="2014-12" db="EMBL/GenBank/DDBJ databases">
        <title>Insight into the proteome of Arion vulgaris.</title>
        <authorList>
            <person name="Aradska J."/>
            <person name="Bulat T."/>
            <person name="Smidak R."/>
            <person name="Sarate P."/>
            <person name="Gangsoo J."/>
            <person name="Sialana F."/>
            <person name="Bilban M."/>
            <person name="Lubec G."/>
        </authorList>
    </citation>
    <scope>NUCLEOTIDE SEQUENCE</scope>
    <source>
        <tissue evidence="1">Skin</tissue>
    </source>
</reference>
<gene>
    <name evidence="1" type="primary">ORF201664</name>
</gene>
<sequence>GKDSDTMYGRSSSPTSAVLINYPIVQLESCPSDDYILEGRNYSCTCRETSNTFLPANTTFSSGSTIVSSGPGIATYTFTAGRNMENLTCQAKLLTETSNTVTYTPQVAYGPESASCNVTYNQKTVDVIDWCDKTQTVRIIADCTVPENDVSPGVTFQFNINGTSTRNPPSSTTLNYDVTNAGPLSVQCIASNSVYTTRSVSSQSQIIQVREPPAAPPVIDITTPVTDSITPVTGNQLAVVEGINRIRCRVDGGYPQVSSVSVDCGDMERNISVGNVVFVDVNMTREKNGSDCSCTATHNSSCYINNKTVVKVILF</sequence>
<proteinExistence type="predicted"/>